<keyword evidence="2 7" id="KW-0813">Transport</keyword>
<evidence type="ECO:0000256" key="6">
    <source>
        <dbReference type="ARBA" id="ARBA00023136"/>
    </source>
</evidence>
<keyword evidence="6 7" id="KW-0472">Membrane</keyword>
<comment type="caution">
    <text evidence="9">The sequence shown here is derived from an EMBL/GenBank/DDBJ whole genome shotgun (WGS) entry which is preliminary data.</text>
</comment>
<dbReference type="InterPro" id="IPR035906">
    <property type="entry name" value="MetI-like_sf"/>
</dbReference>
<keyword evidence="3" id="KW-1003">Cell membrane</keyword>
<feature type="transmembrane region" description="Helical" evidence="7">
    <location>
        <begin position="100"/>
        <end position="123"/>
    </location>
</feature>
<feature type="transmembrane region" description="Helical" evidence="7">
    <location>
        <begin position="236"/>
        <end position="257"/>
    </location>
</feature>
<keyword evidence="10" id="KW-1185">Reference proteome</keyword>
<dbReference type="Proteomes" id="UP000730482">
    <property type="component" value="Unassembled WGS sequence"/>
</dbReference>
<dbReference type="PANTHER" id="PTHR32243:SF18">
    <property type="entry name" value="INNER MEMBRANE ABC TRANSPORTER PERMEASE PROTEIN YCJP"/>
    <property type="match status" value="1"/>
</dbReference>
<comment type="similarity">
    <text evidence="7">Belongs to the binding-protein-dependent transport system permease family.</text>
</comment>
<keyword evidence="4 7" id="KW-0812">Transmembrane</keyword>
<dbReference type="Pfam" id="PF00528">
    <property type="entry name" value="BPD_transp_1"/>
    <property type="match status" value="1"/>
</dbReference>
<protein>
    <submittedName>
        <fullName evidence="9">Carbohydrate ABC transporter permease</fullName>
    </submittedName>
</protein>
<comment type="subcellular location">
    <subcellularLocation>
        <location evidence="1 7">Cell membrane</location>
        <topology evidence="1 7">Multi-pass membrane protein</topology>
    </subcellularLocation>
</comment>
<reference evidence="9 10" key="1">
    <citation type="submission" date="2020-02" db="EMBL/GenBank/DDBJ databases">
        <title>Acidophilic actinobacteria isolated from forest soil.</title>
        <authorList>
            <person name="Golinska P."/>
        </authorList>
    </citation>
    <scope>NUCLEOTIDE SEQUENCE [LARGE SCALE GENOMIC DNA]</scope>
    <source>
        <strain evidence="9 10">NL8</strain>
    </source>
</reference>
<feature type="transmembrane region" description="Helical" evidence="7">
    <location>
        <begin position="129"/>
        <end position="151"/>
    </location>
</feature>
<dbReference type="EMBL" id="JAAFYZ010000232">
    <property type="protein sequence ID" value="MBS2553122.1"/>
    <property type="molecule type" value="Genomic_DNA"/>
</dbReference>
<dbReference type="InterPro" id="IPR050901">
    <property type="entry name" value="BP-dep_ABC_trans_perm"/>
</dbReference>
<evidence type="ECO:0000313" key="9">
    <source>
        <dbReference type="EMBL" id="MBS2553122.1"/>
    </source>
</evidence>
<sequence>MTTAFWNTVAMVVSIVLGFPIYWMLLTTVKSNKDLIAQHPTFWPSHWDFSSFSSAMDDNFGANLWNTVVITLGSVAISLVVGLLAALAVARFDFRGRKPFIVAILVVQMVPLVTILVGLLPVLNSANLIGSLLGLILAYLVFTIPFIIWTLRTYIVGIPAELDEAAMVDGCTKAQAFRRVVLPLLAPGLVSTGVFAWIQAWNEFVMARQIMGPAQNKTAMVWLTFFSSTPSHGSDYSGQMAGALIIAAPVIILFTIFQSRLSTGLTAGAVKG</sequence>
<evidence type="ECO:0000256" key="3">
    <source>
        <dbReference type="ARBA" id="ARBA00022475"/>
    </source>
</evidence>
<dbReference type="SUPFAM" id="SSF161098">
    <property type="entry name" value="MetI-like"/>
    <property type="match status" value="1"/>
</dbReference>
<feature type="transmembrane region" description="Helical" evidence="7">
    <location>
        <begin position="64"/>
        <end position="88"/>
    </location>
</feature>
<evidence type="ECO:0000256" key="2">
    <source>
        <dbReference type="ARBA" id="ARBA00022448"/>
    </source>
</evidence>
<accession>A0ABS5L434</accession>
<dbReference type="InterPro" id="IPR000515">
    <property type="entry name" value="MetI-like"/>
</dbReference>
<dbReference type="CDD" id="cd06261">
    <property type="entry name" value="TM_PBP2"/>
    <property type="match status" value="1"/>
</dbReference>
<evidence type="ECO:0000256" key="5">
    <source>
        <dbReference type="ARBA" id="ARBA00022989"/>
    </source>
</evidence>
<dbReference type="Gene3D" id="1.10.3720.10">
    <property type="entry name" value="MetI-like"/>
    <property type="match status" value="1"/>
</dbReference>
<dbReference type="PANTHER" id="PTHR32243">
    <property type="entry name" value="MALTOSE TRANSPORT SYSTEM PERMEASE-RELATED"/>
    <property type="match status" value="1"/>
</dbReference>
<proteinExistence type="inferred from homology"/>
<evidence type="ECO:0000256" key="1">
    <source>
        <dbReference type="ARBA" id="ARBA00004651"/>
    </source>
</evidence>
<dbReference type="PROSITE" id="PS50928">
    <property type="entry name" value="ABC_TM1"/>
    <property type="match status" value="1"/>
</dbReference>
<gene>
    <name evidence="9" type="ORF">KGQ19_40340</name>
</gene>
<name>A0ABS5L434_9ACTN</name>
<feature type="transmembrane region" description="Helical" evidence="7">
    <location>
        <begin position="180"/>
        <end position="198"/>
    </location>
</feature>
<keyword evidence="5 7" id="KW-1133">Transmembrane helix</keyword>
<feature type="transmembrane region" description="Helical" evidence="7">
    <location>
        <begin position="5"/>
        <end position="25"/>
    </location>
</feature>
<feature type="domain" description="ABC transmembrane type-1" evidence="8">
    <location>
        <begin position="64"/>
        <end position="257"/>
    </location>
</feature>
<evidence type="ECO:0000259" key="8">
    <source>
        <dbReference type="PROSITE" id="PS50928"/>
    </source>
</evidence>
<evidence type="ECO:0000256" key="4">
    <source>
        <dbReference type="ARBA" id="ARBA00022692"/>
    </source>
</evidence>
<evidence type="ECO:0000256" key="7">
    <source>
        <dbReference type="RuleBase" id="RU363032"/>
    </source>
</evidence>
<evidence type="ECO:0000313" key="10">
    <source>
        <dbReference type="Proteomes" id="UP000730482"/>
    </source>
</evidence>
<organism evidence="9 10">
    <name type="scientific">Catenulispora pinistramenti</name>
    <dbReference type="NCBI Taxonomy" id="2705254"/>
    <lineage>
        <taxon>Bacteria</taxon>
        <taxon>Bacillati</taxon>
        <taxon>Actinomycetota</taxon>
        <taxon>Actinomycetes</taxon>
        <taxon>Catenulisporales</taxon>
        <taxon>Catenulisporaceae</taxon>
        <taxon>Catenulispora</taxon>
    </lineage>
</organism>